<dbReference type="EMBL" id="JAAIUW010000011">
    <property type="protein sequence ID" value="KAF7808434.1"/>
    <property type="molecule type" value="Genomic_DNA"/>
</dbReference>
<reference evidence="1" key="1">
    <citation type="submission" date="2020-09" db="EMBL/GenBank/DDBJ databases">
        <title>Genome-Enabled Discovery of Anthraquinone Biosynthesis in Senna tora.</title>
        <authorList>
            <person name="Kang S.-H."/>
            <person name="Pandey R.P."/>
            <person name="Lee C.-M."/>
            <person name="Sim J.-S."/>
            <person name="Jeong J.-T."/>
            <person name="Choi B.-S."/>
            <person name="Jung M."/>
            <person name="Ginzburg D."/>
            <person name="Zhao K."/>
            <person name="Won S.Y."/>
            <person name="Oh T.-J."/>
            <person name="Yu Y."/>
            <person name="Kim N.-H."/>
            <person name="Lee O.R."/>
            <person name="Lee T.-H."/>
            <person name="Bashyal P."/>
            <person name="Kim T.-S."/>
            <person name="Lee W.-H."/>
            <person name="Kawkins C."/>
            <person name="Kim C.-K."/>
            <person name="Kim J.S."/>
            <person name="Ahn B.O."/>
            <person name="Rhee S.Y."/>
            <person name="Sohng J.K."/>
        </authorList>
    </citation>
    <scope>NUCLEOTIDE SEQUENCE</scope>
    <source>
        <tissue evidence="1">Leaf</tissue>
    </source>
</reference>
<evidence type="ECO:0000313" key="1">
    <source>
        <dbReference type="EMBL" id="KAF7808434.1"/>
    </source>
</evidence>
<gene>
    <name evidence="1" type="ORF">G2W53_035177</name>
</gene>
<name>A0A834SR06_9FABA</name>
<keyword evidence="2" id="KW-1185">Reference proteome</keyword>
<evidence type="ECO:0000313" key="2">
    <source>
        <dbReference type="Proteomes" id="UP000634136"/>
    </source>
</evidence>
<dbReference type="Proteomes" id="UP000634136">
    <property type="component" value="Unassembled WGS sequence"/>
</dbReference>
<organism evidence="1 2">
    <name type="scientific">Senna tora</name>
    <dbReference type="NCBI Taxonomy" id="362788"/>
    <lineage>
        <taxon>Eukaryota</taxon>
        <taxon>Viridiplantae</taxon>
        <taxon>Streptophyta</taxon>
        <taxon>Embryophyta</taxon>
        <taxon>Tracheophyta</taxon>
        <taxon>Spermatophyta</taxon>
        <taxon>Magnoliopsida</taxon>
        <taxon>eudicotyledons</taxon>
        <taxon>Gunneridae</taxon>
        <taxon>Pentapetalae</taxon>
        <taxon>rosids</taxon>
        <taxon>fabids</taxon>
        <taxon>Fabales</taxon>
        <taxon>Fabaceae</taxon>
        <taxon>Caesalpinioideae</taxon>
        <taxon>Cassia clade</taxon>
        <taxon>Senna</taxon>
    </lineage>
</organism>
<comment type="caution">
    <text evidence="1">The sequence shown here is derived from an EMBL/GenBank/DDBJ whole genome shotgun (WGS) entry which is preliminary data.</text>
</comment>
<sequence length="31" mass="3476">MAGAISTINFAERMTHPVLTKSVRVKRFSQV</sequence>
<accession>A0A834SR06</accession>
<dbReference type="AlphaFoldDB" id="A0A834SR06"/>
<proteinExistence type="predicted"/>
<protein>
    <submittedName>
        <fullName evidence="1">Uncharacterized protein</fullName>
    </submittedName>
</protein>